<comment type="caution">
    <text evidence="2">The sequence shown here is derived from an EMBL/GenBank/DDBJ whole genome shotgun (WGS) entry which is preliminary data.</text>
</comment>
<keyword evidence="1" id="KW-0472">Membrane</keyword>
<dbReference type="Proteomes" id="UP000236546">
    <property type="component" value="Unassembled WGS sequence"/>
</dbReference>
<feature type="transmembrane region" description="Helical" evidence="1">
    <location>
        <begin position="118"/>
        <end position="141"/>
    </location>
</feature>
<dbReference type="AlphaFoldDB" id="A0A2K0TMP5"/>
<gene>
    <name evidence="2" type="ORF">TGAMA5MH_01753</name>
</gene>
<evidence type="ECO:0008006" key="4">
    <source>
        <dbReference type="Google" id="ProtNLM"/>
    </source>
</evidence>
<dbReference type="OrthoDB" id="2896006at2759"/>
<feature type="transmembrane region" description="Helical" evidence="1">
    <location>
        <begin position="337"/>
        <end position="359"/>
    </location>
</feature>
<name>A0A2K0TMP5_9HYPO</name>
<evidence type="ECO:0000313" key="3">
    <source>
        <dbReference type="Proteomes" id="UP000236546"/>
    </source>
</evidence>
<evidence type="ECO:0000256" key="1">
    <source>
        <dbReference type="SAM" id="Phobius"/>
    </source>
</evidence>
<feature type="transmembrane region" description="Helical" evidence="1">
    <location>
        <begin position="153"/>
        <end position="174"/>
    </location>
</feature>
<feature type="transmembrane region" description="Helical" evidence="1">
    <location>
        <begin position="250"/>
        <end position="270"/>
    </location>
</feature>
<proteinExistence type="predicted"/>
<dbReference type="EMBL" id="MTYH01000014">
    <property type="protein sequence ID" value="PNP46801.1"/>
    <property type="molecule type" value="Genomic_DNA"/>
</dbReference>
<feature type="transmembrane region" description="Helical" evidence="1">
    <location>
        <begin position="195"/>
        <end position="217"/>
    </location>
</feature>
<feature type="transmembrane region" description="Helical" evidence="1">
    <location>
        <begin position="29"/>
        <end position="49"/>
    </location>
</feature>
<reference evidence="2 3" key="1">
    <citation type="submission" date="2017-02" db="EMBL/GenBank/DDBJ databases">
        <title>Genomes of Trichoderma spp. with biocontrol activity.</title>
        <authorList>
            <person name="Gardiner D."/>
            <person name="Kazan K."/>
            <person name="Vos C."/>
            <person name="Harvey P."/>
        </authorList>
    </citation>
    <scope>NUCLEOTIDE SEQUENCE [LARGE SCALE GENOMIC DNA]</scope>
    <source>
        <strain evidence="2 3">A5MH</strain>
    </source>
</reference>
<sequence length="370" mass="41715">MASSTAFNSMKWSLYPSDSFEHFTYEVPWWARTVLLFDFVIFLPILLVLRYTLPHVYPVFAIIEDKGLEKGPIGDDSPELNAVDNDSLLASPSAGNHGQTDTSSPSAIYRLLVKNGGILANCRGLACALLQTIPTTLYIAYHARFLRNEFHMVARLLFSLLLVQFSTMWLHLVIAQKTDRPFESRIPPFKRTFRATWLPTMLHWAAVEFTGLFPSMIASSMNIDWPSFALFVPDNTYSFRLDMAAGDAVFYYKCAAVIFATVVGSIFLVVPSQVVLMRIQASLLPVEDSTIVPFDRSFGGRIQPDSENGRDYATISDAWHSFSRAHWRGLITLSFKIIILSLSLILLMCVVVGLQWAMIVTQDMEPNEYL</sequence>
<keyword evidence="1" id="KW-0812">Transmembrane</keyword>
<evidence type="ECO:0000313" key="2">
    <source>
        <dbReference type="EMBL" id="PNP46801.1"/>
    </source>
</evidence>
<organism evidence="2 3">
    <name type="scientific">Trichoderma gamsii</name>
    <dbReference type="NCBI Taxonomy" id="398673"/>
    <lineage>
        <taxon>Eukaryota</taxon>
        <taxon>Fungi</taxon>
        <taxon>Dikarya</taxon>
        <taxon>Ascomycota</taxon>
        <taxon>Pezizomycotina</taxon>
        <taxon>Sordariomycetes</taxon>
        <taxon>Hypocreomycetidae</taxon>
        <taxon>Hypocreales</taxon>
        <taxon>Hypocreaceae</taxon>
        <taxon>Trichoderma</taxon>
    </lineage>
</organism>
<keyword evidence="1" id="KW-1133">Transmembrane helix</keyword>
<protein>
    <recommendedName>
        <fullName evidence="4">Ubiquitin carrier protein</fullName>
    </recommendedName>
</protein>
<accession>A0A2K0TMP5</accession>